<keyword evidence="1" id="KW-0472">Membrane</keyword>
<name>A0ABS7TN88_9BACT</name>
<feature type="transmembrane region" description="Helical" evidence="1">
    <location>
        <begin position="38"/>
        <end position="60"/>
    </location>
</feature>
<dbReference type="Proteomes" id="UP001139031">
    <property type="component" value="Unassembled WGS sequence"/>
</dbReference>
<evidence type="ECO:0000313" key="2">
    <source>
        <dbReference type="EMBL" id="MBZ5709670.1"/>
    </source>
</evidence>
<comment type="caution">
    <text evidence="2">The sequence shown here is derived from an EMBL/GenBank/DDBJ whole genome shotgun (WGS) entry which is preliminary data.</text>
</comment>
<reference evidence="2" key="1">
    <citation type="submission" date="2021-08" db="EMBL/GenBank/DDBJ databases">
        <authorList>
            <person name="Stevens D.C."/>
        </authorList>
    </citation>
    <scope>NUCLEOTIDE SEQUENCE</scope>
    <source>
        <strain evidence="2">DSM 53165</strain>
    </source>
</reference>
<dbReference type="RefSeq" id="WP_224191442.1">
    <property type="nucleotide sequence ID" value="NZ_JAIRAU010000008.1"/>
</dbReference>
<accession>A0ABS7TN88</accession>
<sequence>MAEKMTSDEGALYDLIAEIDIDQRAIIGNIGDPRTRDLLFEATLTAVAGVVVGGLVGALLGTRRRLRYPT</sequence>
<dbReference type="EMBL" id="JAIRAU010000008">
    <property type="protein sequence ID" value="MBZ5709670.1"/>
    <property type="molecule type" value="Genomic_DNA"/>
</dbReference>
<keyword evidence="1" id="KW-1133">Transmembrane helix</keyword>
<gene>
    <name evidence="2" type="ORF">K7C98_10385</name>
</gene>
<keyword evidence="1" id="KW-0812">Transmembrane</keyword>
<organism evidence="2 3">
    <name type="scientific">Nannocystis pusilla</name>
    <dbReference type="NCBI Taxonomy" id="889268"/>
    <lineage>
        <taxon>Bacteria</taxon>
        <taxon>Pseudomonadati</taxon>
        <taxon>Myxococcota</taxon>
        <taxon>Polyangia</taxon>
        <taxon>Nannocystales</taxon>
        <taxon>Nannocystaceae</taxon>
        <taxon>Nannocystis</taxon>
    </lineage>
</organism>
<evidence type="ECO:0000256" key="1">
    <source>
        <dbReference type="SAM" id="Phobius"/>
    </source>
</evidence>
<keyword evidence="3" id="KW-1185">Reference proteome</keyword>
<protein>
    <submittedName>
        <fullName evidence="2">Uncharacterized protein</fullName>
    </submittedName>
</protein>
<evidence type="ECO:0000313" key="3">
    <source>
        <dbReference type="Proteomes" id="UP001139031"/>
    </source>
</evidence>
<proteinExistence type="predicted"/>